<organism evidence="7 8">
    <name type="scientific">Lonsdalea populi</name>
    <dbReference type="NCBI Taxonomy" id="1172565"/>
    <lineage>
        <taxon>Bacteria</taxon>
        <taxon>Pseudomonadati</taxon>
        <taxon>Pseudomonadota</taxon>
        <taxon>Gammaproteobacteria</taxon>
        <taxon>Enterobacterales</taxon>
        <taxon>Pectobacteriaceae</taxon>
        <taxon>Lonsdalea</taxon>
    </lineage>
</organism>
<dbReference type="SUPFAM" id="SSF54427">
    <property type="entry name" value="NTF2-like"/>
    <property type="match status" value="1"/>
</dbReference>
<feature type="transmembrane region" description="Helical" evidence="5">
    <location>
        <begin position="30"/>
        <end position="53"/>
    </location>
</feature>
<proteinExistence type="predicted"/>
<sequence length="227" mass="26241">MSEVDKITAASRQFETAILERDTRLKKAGWIISGLFFIICIIMGVAIVVMLPLKQTITELYSLDKQTGRIEYMTTVKESELSEFDALNKAETAAYVVRRERYNYFALQKDYNDTQLFNSDKVNQQYLDLFNSDHSPDIIYEKAGYVVNIDVISNVHSDATAPDRLATLRVKRTIRRISDGTETTDFMNIRLTYRYVPSMELTDAEREINPLGFIVTSYQRDKDLRTE</sequence>
<gene>
    <name evidence="7" type="ORF">EC392_15940</name>
</gene>
<dbReference type="RefSeq" id="WP_123244722.1">
    <property type="nucleotide sequence ID" value="NZ_RJUJ01000025.1"/>
</dbReference>
<dbReference type="EMBL" id="RJUJ01000025">
    <property type="protein sequence ID" value="ROH76252.1"/>
    <property type="molecule type" value="Genomic_DNA"/>
</dbReference>
<evidence type="ECO:0000259" key="6">
    <source>
        <dbReference type="Pfam" id="PF04335"/>
    </source>
</evidence>
<dbReference type="InterPro" id="IPR007430">
    <property type="entry name" value="VirB8"/>
</dbReference>
<dbReference type="Pfam" id="PF04335">
    <property type="entry name" value="VirB8"/>
    <property type="match status" value="1"/>
</dbReference>
<dbReference type="CDD" id="cd16424">
    <property type="entry name" value="VirB8"/>
    <property type="match status" value="1"/>
</dbReference>
<evidence type="ECO:0000313" key="8">
    <source>
        <dbReference type="Proteomes" id="UP000274511"/>
    </source>
</evidence>
<keyword evidence="2 5" id="KW-0812">Transmembrane</keyword>
<comment type="subcellular location">
    <subcellularLocation>
        <location evidence="1">Membrane</location>
        <topology evidence="1">Single-pass membrane protein</topology>
    </subcellularLocation>
</comment>
<feature type="domain" description="Bacterial virulence protein VirB8" evidence="6">
    <location>
        <begin position="11"/>
        <end position="223"/>
    </location>
</feature>
<reference evidence="7 8" key="1">
    <citation type="submission" date="2018-10" db="EMBL/GenBank/DDBJ databases">
        <title>New species genome.</title>
        <authorList>
            <person name="Li Y."/>
        </authorList>
    </citation>
    <scope>NUCLEOTIDE SEQUENCE [LARGE SCALE GENOMIC DNA]</scope>
    <source>
        <strain evidence="7 8">L6_4B</strain>
    </source>
</reference>
<dbReference type="Gene3D" id="3.10.450.230">
    <property type="entry name" value="VirB8 protein"/>
    <property type="match status" value="1"/>
</dbReference>
<evidence type="ECO:0000256" key="5">
    <source>
        <dbReference type="SAM" id="Phobius"/>
    </source>
</evidence>
<evidence type="ECO:0000256" key="3">
    <source>
        <dbReference type="ARBA" id="ARBA00022989"/>
    </source>
</evidence>
<dbReference type="Proteomes" id="UP000274511">
    <property type="component" value="Unassembled WGS sequence"/>
</dbReference>
<evidence type="ECO:0000256" key="4">
    <source>
        <dbReference type="ARBA" id="ARBA00023136"/>
    </source>
</evidence>
<evidence type="ECO:0000256" key="2">
    <source>
        <dbReference type="ARBA" id="ARBA00022692"/>
    </source>
</evidence>
<protein>
    <submittedName>
        <fullName evidence="7">Type IV secretion system protein</fullName>
    </submittedName>
</protein>
<comment type="caution">
    <text evidence="7">The sequence shown here is derived from an EMBL/GenBank/DDBJ whole genome shotgun (WGS) entry which is preliminary data.</text>
</comment>
<dbReference type="InterPro" id="IPR032710">
    <property type="entry name" value="NTF2-like_dom_sf"/>
</dbReference>
<name>A0A3N0U7Q0_9GAMM</name>
<keyword evidence="4 5" id="KW-0472">Membrane</keyword>
<evidence type="ECO:0000313" key="7">
    <source>
        <dbReference type="EMBL" id="ROH76252.1"/>
    </source>
</evidence>
<dbReference type="AlphaFoldDB" id="A0A3N0U7Q0"/>
<dbReference type="GO" id="GO:0016020">
    <property type="term" value="C:membrane"/>
    <property type="evidence" value="ECO:0007669"/>
    <property type="project" value="UniProtKB-SubCell"/>
</dbReference>
<evidence type="ECO:0000256" key="1">
    <source>
        <dbReference type="ARBA" id="ARBA00004167"/>
    </source>
</evidence>
<keyword evidence="3 5" id="KW-1133">Transmembrane helix</keyword>
<accession>A0A3N0U7Q0</accession>